<dbReference type="Proteomes" id="UP001439008">
    <property type="component" value="Unassembled WGS sequence"/>
</dbReference>
<keyword evidence="2" id="KW-1185">Reference proteome</keyword>
<protein>
    <submittedName>
        <fullName evidence="1">Uncharacterized protein</fullName>
    </submittedName>
</protein>
<reference evidence="1 2" key="1">
    <citation type="journal article" date="2024" name="BMC Biol.">
        <title>Comparative genomics of Ascetosporea gives new insight into the evolutionary basis for animal parasitism in Rhizaria.</title>
        <authorList>
            <person name="Hiltunen Thoren M."/>
            <person name="Onut-Brannstrom I."/>
            <person name="Alfjorden A."/>
            <person name="Peckova H."/>
            <person name="Swords F."/>
            <person name="Hooper C."/>
            <person name="Holzer A.S."/>
            <person name="Bass D."/>
            <person name="Burki F."/>
        </authorList>
    </citation>
    <scope>NUCLEOTIDE SEQUENCE [LARGE SCALE GENOMIC DNA]</scope>
    <source>
        <strain evidence="1">20-A016</strain>
    </source>
</reference>
<sequence>MALQNYEEANQMARIVISVDRVSRKLRCQLYLRTEESFFGMPEEIGRVNIEDNEPLKPLKQILNEYQEKGKPQQIVNEYNILDNFMEPFNDHERNNDYSLYKNYLNSLGTDPMGVYDDHF</sequence>
<accession>A0ABV2AGC3</accession>
<evidence type="ECO:0000313" key="2">
    <source>
        <dbReference type="Proteomes" id="UP001439008"/>
    </source>
</evidence>
<gene>
    <name evidence="1" type="ORF">MHBO_000636</name>
</gene>
<evidence type="ECO:0000313" key="1">
    <source>
        <dbReference type="EMBL" id="MES1918715.1"/>
    </source>
</evidence>
<comment type="caution">
    <text evidence="1">The sequence shown here is derived from an EMBL/GenBank/DDBJ whole genome shotgun (WGS) entry which is preliminary data.</text>
</comment>
<organism evidence="1 2">
    <name type="scientific">Bonamia ostreae</name>
    <dbReference type="NCBI Taxonomy" id="126728"/>
    <lineage>
        <taxon>Eukaryota</taxon>
        <taxon>Sar</taxon>
        <taxon>Rhizaria</taxon>
        <taxon>Endomyxa</taxon>
        <taxon>Ascetosporea</taxon>
        <taxon>Haplosporida</taxon>
        <taxon>Bonamia</taxon>
    </lineage>
</organism>
<dbReference type="EMBL" id="JBDODL010000111">
    <property type="protein sequence ID" value="MES1918715.1"/>
    <property type="molecule type" value="Genomic_DNA"/>
</dbReference>
<proteinExistence type="predicted"/>
<name>A0ABV2AGC3_9EUKA</name>